<gene>
    <name evidence="1" type="ORF">DA73_0214810</name>
</gene>
<evidence type="ECO:0000313" key="1">
    <source>
        <dbReference type="EMBL" id="KIE11603.1"/>
    </source>
</evidence>
<dbReference type="EMBL" id="JHEG02000046">
    <property type="protein sequence ID" value="KIE11603.1"/>
    <property type="molecule type" value="Genomic_DNA"/>
</dbReference>
<dbReference type="AlphaFoldDB" id="A0A0C1R7G1"/>
<protein>
    <submittedName>
        <fullName evidence="1">Uncharacterized protein</fullName>
    </submittedName>
</protein>
<sequence>MVSSIGVARGQSTSSQVSFLNGSWLGVYTCAGGLTKLKLDIEAKSSSDISAVFSFSEHPLNPGIQSGSFMMQGSLKPFNLPYASGELQLQATKWINQPKGYMSLNLSGNASSSDRMIVGELSMRGCSTFRVFKQGIQDLGPETALVNFHQAVAKGNYDSLNQYYCSEEKIGAGALGRVVDPEGQQNSLLRAYLQIASSLYSLDMSKLYYETKFFDPRKGQAVVLILGNVLLKSSDGRIAAIPYRQYSTLKREWLKMIKEDGRWKLCHNLN</sequence>
<organism evidence="1">
    <name type="scientific">Tolypothrix bouteillei VB521301</name>
    <dbReference type="NCBI Taxonomy" id="1479485"/>
    <lineage>
        <taxon>Bacteria</taxon>
        <taxon>Bacillati</taxon>
        <taxon>Cyanobacteriota</taxon>
        <taxon>Cyanophyceae</taxon>
        <taxon>Nostocales</taxon>
        <taxon>Tolypothrichaceae</taxon>
        <taxon>Tolypothrix</taxon>
    </lineage>
</organism>
<accession>A0A0C1R7G1</accession>
<reference evidence="1" key="1">
    <citation type="journal article" date="2015" name="Genome Announc.">
        <title>Draft Genome Sequence of Tolypothrix boutellei Strain VB521301.</title>
        <authorList>
            <person name="Chandrababunaidu M.M."/>
            <person name="Singh D."/>
            <person name="Sen D."/>
            <person name="Bhan S."/>
            <person name="Das S."/>
            <person name="Gupta A."/>
            <person name="Adhikary S.P."/>
            <person name="Tripathy S."/>
        </authorList>
    </citation>
    <scope>NUCLEOTIDE SEQUENCE</scope>
    <source>
        <strain evidence="1">VB521301</strain>
    </source>
</reference>
<comment type="caution">
    <text evidence="1">The sequence shown here is derived from an EMBL/GenBank/DDBJ whole genome shotgun (WGS) entry which is preliminary data.</text>
</comment>
<dbReference type="OrthoDB" id="2005614at2"/>
<dbReference type="STRING" id="1479485.DA73_0214810"/>
<proteinExistence type="predicted"/>
<name>A0A0C1R7G1_9CYAN</name>